<proteinExistence type="inferred from homology"/>
<dbReference type="InterPro" id="IPR010054">
    <property type="entry name" value="Type2_sec_GspG"/>
</dbReference>
<dbReference type="Gene3D" id="3.30.700.10">
    <property type="entry name" value="Glycoprotein, Type 4 Pilin"/>
    <property type="match status" value="1"/>
</dbReference>
<accession>A0A923HLS0</accession>
<evidence type="ECO:0000313" key="12">
    <source>
        <dbReference type="EMBL" id="MBC3879953.1"/>
    </source>
</evidence>
<dbReference type="EMBL" id="JACOFZ010000001">
    <property type="protein sequence ID" value="MBC3879953.1"/>
    <property type="molecule type" value="Genomic_DNA"/>
</dbReference>
<evidence type="ECO:0000259" key="11">
    <source>
        <dbReference type="Pfam" id="PF08334"/>
    </source>
</evidence>
<reference evidence="12" key="1">
    <citation type="submission" date="2020-08" db="EMBL/GenBank/DDBJ databases">
        <title>Novel species isolated from subtropical streams in China.</title>
        <authorList>
            <person name="Lu H."/>
        </authorList>
    </citation>
    <scope>NUCLEOTIDE SEQUENCE</scope>
    <source>
        <strain evidence="12">LX22W</strain>
    </source>
</reference>
<dbReference type="InterPro" id="IPR000983">
    <property type="entry name" value="Bac_GSPG_pilin"/>
</dbReference>
<comment type="similarity">
    <text evidence="2">Belongs to the GSP G family.</text>
</comment>
<sequence length="142" mass="15522">MQQKTKKQGGFTLLELLVVIVILGLLAAFVAPKYFGQIGKSKIQSAKAQIDAFDKGIDQYRLDTGHFPTTEQGLNALFAQPANEPLWRGPYLKKVIPLDPWNAAYVFRSPGTEGRDYEIVSYGADGKSGGSGEDADITNWGQ</sequence>
<comment type="subcellular location">
    <subcellularLocation>
        <location evidence="1">Cell inner membrane</location>
        <topology evidence="1">Single-pass membrane protein</topology>
    </subcellularLocation>
</comment>
<dbReference type="InterPro" id="IPR045584">
    <property type="entry name" value="Pilin-like"/>
</dbReference>
<dbReference type="GO" id="GO:0015628">
    <property type="term" value="P:protein secretion by the type II secretion system"/>
    <property type="evidence" value="ECO:0007669"/>
    <property type="project" value="InterPro"/>
</dbReference>
<evidence type="ECO:0000256" key="5">
    <source>
        <dbReference type="ARBA" id="ARBA00022481"/>
    </source>
</evidence>
<evidence type="ECO:0000256" key="6">
    <source>
        <dbReference type="ARBA" id="ARBA00022519"/>
    </source>
</evidence>
<keyword evidence="6" id="KW-0997">Cell inner membrane</keyword>
<evidence type="ECO:0000256" key="1">
    <source>
        <dbReference type="ARBA" id="ARBA00004377"/>
    </source>
</evidence>
<protein>
    <recommendedName>
        <fullName evidence="3">Type II secretion system core protein G</fullName>
    </recommendedName>
</protein>
<keyword evidence="5" id="KW-0488">Methylation</keyword>
<dbReference type="PANTHER" id="PTHR30093:SF44">
    <property type="entry name" value="TYPE II SECRETION SYSTEM CORE PROTEIN G"/>
    <property type="match status" value="1"/>
</dbReference>
<keyword evidence="9 10" id="KW-0472">Membrane</keyword>
<dbReference type="GO" id="GO:0005886">
    <property type="term" value="C:plasma membrane"/>
    <property type="evidence" value="ECO:0007669"/>
    <property type="project" value="UniProtKB-SubCell"/>
</dbReference>
<dbReference type="SUPFAM" id="SSF54523">
    <property type="entry name" value="Pili subunits"/>
    <property type="match status" value="1"/>
</dbReference>
<dbReference type="NCBIfam" id="TIGR02532">
    <property type="entry name" value="IV_pilin_GFxxxE"/>
    <property type="match status" value="1"/>
</dbReference>
<evidence type="ECO:0000256" key="3">
    <source>
        <dbReference type="ARBA" id="ARBA00020042"/>
    </source>
</evidence>
<dbReference type="PRINTS" id="PR00813">
    <property type="entry name" value="BCTERIALGSPG"/>
</dbReference>
<evidence type="ECO:0000313" key="13">
    <source>
        <dbReference type="Proteomes" id="UP000627446"/>
    </source>
</evidence>
<evidence type="ECO:0000256" key="4">
    <source>
        <dbReference type="ARBA" id="ARBA00022475"/>
    </source>
</evidence>
<name>A0A923HLS0_9BURK</name>
<dbReference type="Pfam" id="PF07963">
    <property type="entry name" value="N_methyl"/>
    <property type="match status" value="1"/>
</dbReference>
<keyword evidence="4" id="KW-1003">Cell membrane</keyword>
<feature type="transmembrane region" description="Helical" evidence="10">
    <location>
        <begin position="12"/>
        <end position="35"/>
    </location>
</feature>
<dbReference type="PANTHER" id="PTHR30093">
    <property type="entry name" value="GENERAL SECRETION PATHWAY PROTEIN G"/>
    <property type="match status" value="1"/>
</dbReference>
<dbReference type="InterPro" id="IPR012902">
    <property type="entry name" value="N_methyl_site"/>
</dbReference>
<keyword evidence="13" id="KW-1185">Reference proteome</keyword>
<dbReference type="Pfam" id="PF08334">
    <property type="entry name" value="T2SSG"/>
    <property type="match status" value="1"/>
</dbReference>
<evidence type="ECO:0000256" key="8">
    <source>
        <dbReference type="ARBA" id="ARBA00022989"/>
    </source>
</evidence>
<dbReference type="NCBIfam" id="TIGR01710">
    <property type="entry name" value="typeII_sec_gspG"/>
    <property type="match status" value="1"/>
</dbReference>
<dbReference type="PROSITE" id="PS00409">
    <property type="entry name" value="PROKAR_NTER_METHYL"/>
    <property type="match status" value="1"/>
</dbReference>
<dbReference type="InterPro" id="IPR013545">
    <property type="entry name" value="T2SS_protein-GspG_C"/>
</dbReference>
<keyword evidence="7 10" id="KW-0812">Transmembrane</keyword>
<evidence type="ECO:0000256" key="9">
    <source>
        <dbReference type="ARBA" id="ARBA00023136"/>
    </source>
</evidence>
<dbReference type="Proteomes" id="UP000627446">
    <property type="component" value="Unassembled WGS sequence"/>
</dbReference>
<evidence type="ECO:0000256" key="10">
    <source>
        <dbReference type="SAM" id="Phobius"/>
    </source>
</evidence>
<feature type="domain" description="Type II secretion system protein GspG C-terminal" evidence="11">
    <location>
        <begin position="34"/>
        <end position="140"/>
    </location>
</feature>
<keyword evidence="8 10" id="KW-1133">Transmembrane helix</keyword>
<dbReference type="AlphaFoldDB" id="A0A923HLS0"/>
<comment type="caution">
    <text evidence="12">The sequence shown here is derived from an EMBL/GenBank/DDBJ whole genome shotgun (WGS) entry which is preliminary data.</text>
</comment>
<dbReference type="GO" id="GO:0015627">
    <property type="term" value="C:type II protein secretion system complex"/>
    <property type="evidence" value="ECO:0007669"/>
    <property type="project" value="InterPro"/>
</dbReference>
<evidence type="ECO:0000256" key="2">
    <source>
        <dbReference type="ARBA" id="ARBA00009984"/>
    </source>
</evidence>
<organism evidence="12 13">
    <name type="scientific">Undibacterium nitidum</name>
    <dbReference type="NCBI Taxonomy" id="2762298"/>
    <lineage>
        <taxon>Bacteria</taxon>
        <taxon>Pseudomonadati</taxon>
        <taxon>Pseudomonadota</taxon>
        <taxon>Betaproteobacteria</taxon>
        <taxon>Burkholderiales</taxon>
        <taxon>Oxalobacteraceae</taxon>
        <taxon>Undibacterium</taxon>
    </lineage>
</organism>
<evidence type="ECO:0000256" key="7">
    <source>
        <dbReference type="ARBA" id="ARBA00022692"/>
    </source>
</evidence>
<gene>
    <name evidence="12" type="primary">gspG</name>
    <name evidence="12" type="ORF">H8K36_01065</name>
</gene>